<evidence type="ECO:0000313" key="3">
    <source>
        <dbReference type="Proteomes" id="UP001431235"/>
    </source>
</evidence>
<evidence type="ECO:0000313" key="2">
    <source>
        <dbReference type="EMBL" id="MCL7714904.1"/>
    </source>
</evidence>
<dbReference type="Pfam" id="PF13391">
    <property type="entry name" value="HNH_2"/>
    <property type="match status" value="1"/>
</dbReference>
<gene>
    <name evidence="2" type="ORF">K5L01_09635</name>
</gene>
<keyword evidence="2" id="KW-0255">Endonuclease</keyword>
<protein>
    <submittedName>
        <fullName evidence="2">HNH endonuclease</fullName>
    </submittedName>
</protein>
<name>A0ABT0SIZ0_9GAMM</name>
<comment type="caution">
    <text evidence="2">The sequence shown here is derived from an EMBL/GenBank/DDBJ whole genome shotgun (WGS) entry which is preliminary data.</text>
</comment>
<sequence length="303" mass="34487">MTNAVLTTSESSAYDDQIEYHYHFPSTYLRQAQAAIGDFILYYEPRRTTGPQSATGRQAYFAMARLTAVEADPYSPDHYYARISGFMEFDRAVPFKENGHYYESMLKKEDGSTNKGAFGRSVRNLPLNEFAAIVQAGFATELEPWEAPTPDEPMFDVDLAEEAPPEYVPRAIVQCVINRKFRDARFRRHVRSAYDKTCAVTGLRLINGGGRPEVEAAHIRPVENDGPDTVRNGIALTGTAHWLFDRGLMSFSDDYDILLSPHGVPDGLDKLIRPERTLLLPDNPAWRPHPIYLQWHRRERFKA</sequence>
<reference evidence="2 3" key="1">
    <citation type="submission" date="2021-08" db="EMBL/GenBank/DDBJ databases">
        <title>Novel members of of the genus Stenotrophomonas from differernt environment.</title>
        <authorList>
            <person name="Deng Y."/>
        </authorList>
    </citation>
    <scope>NUCLEOTIDE SEQUENCE [LARGE SCALE GENOMIC DNA]</scope>
    <source>
        <strain evidence="2 3">CPCC 101365</strain>
    </source>
</reference>
<dbReference type="RefSeq" id="WP_250064192.1">
    <property type="nucleotide sequence ID" value="NZ_JAIKTS010000003.1"/>
</dbReference>
<keyword evidence="3" id="KW-1185">Reference proteome</keyword>
<feature type="domain" description="HNH nuclease" evidence="1">
    <location>
        <begin position="198"/>
        <end position="251"/>
    </location>
</feature>
<dbReference type="InterPro" id="IPR003615">
    <property type="entry name" value="HNH_nuc"/>
</dbReference>
<accession>A0ABT0SIZ0</accession>
<proteinExistence type="predicted"/>
<keyword evidence="2" id="KW-0378">Hydrolase</keyword>
<dbReference type="GO" id="GO:0004519">
    <property type="term" value="F:endonuclease activity"/>
    <property type="evidence" value="ECO:0007669"/>
    <property type="project" value="UniProtKB-KW"/>
</dbReference>
<organism evidence="2 3">
    <name type="scientific">Stenotrophomonas mori</name>
    <dbReference type="NCBI Taxonomy" id="2871096"/>
    <lineage>
        <taxon>Bacteria</taxon>
        <taxon>Pseudomonadati</taxon>
        <taxon>Pseudomonadota</taxon>
        <taxon>Gammaproteobacteria</taxon>
        <taxon>Lysobacterales</taxon>
        <taxon>Lysobacteraceae</taxon>
        <taxon>Stenotrophomonas</taxon>
    </lineage>
</organism>
<dbReference type="Proteomes" id="UP001431235">
    <property type="component" value="Unassembled WGS sequence"/>
</dbReference>
<evidence type="ECO:0000259" key="1">
    <source>
        <dbReference type="Pfam" id="PF13391"/>
    </source>
</evidence>
<dbReference type="EMBL" id="JAIKTS010000003">
    <property type="protein sequence ID" value="MCL7714904.1"/>
    <property type="molecule type" value="Genomic_DNA"/>
</dbReference>
<keyword evidence="2" id="KW-0540">Nuclease</keyword>